<gene>
    <name evidence="2" type="ORF">METZ01_LOCUS288908</name>
</gene>
<organism evidence="2">
    <name type="scientific">marine metagenome</name>
    <dbReference type="NCBI Taxonomy" id="408172"/>
    <lineage>
        <taxon>unclassified sequences</taxon>
        <taxon>metagenomes</taxon>
        <taxon>ecological metagenomes</taxon>
    </lineage>
</organism>
<keyword evidence="1" id="KW-0812">Transmembrane</keyword>
<feature type="transmembrane region" description="Helical" evidence="1">
    <location>
        <begin position="12"/>
        <end position="28"/>
    </location>
</feature>
<protein>
    <submittedName>
        <fullName evidence="2">Uncharacterized protein</fullName>
    </submittedName>
</protein>
<keyword evidence="1" id="KW-0472">Membrane</keyword>
<name>A0A382LGQ9_9ZZZZ</name>
<accession>A0A382LGQ9</accession>
<reference evidence="2" key="1">
    <citation type="submission" date="2018-05" db="EMBL/GenBank/DDBJ databases">
        <authorList>
            <person name="Lanie J.A."/>
            <person name="Ng W.-L."/>
            <person name="Kazmierczak K.M."/>
            <person name="Andrzejewski T.M."/>
            <person name="Davidsen T.M."/>
            <person name="Wayne K.J."/>
            <person name="Tettelin H."/>
            <person name="Glass J.I."/>
            <person name="Rusch D."/>
            <person name="Podicherti R."/>
            <person name="Tsui H.-C.T."/>
            <person name="Winkler M.E."/>
        </authorList>
    </citation>
    <scope>NUCLEOTIDE SEQUENCE</scope>
</reference>
<keyword evidence="1" id="KW-1133">Transmembrane helix</keyword>
<feature type="non-terminal residue" evidence="2">
    <location>
        <position position="1"/>
    </location>
</feature>
<sequence>LFIFPAPDGTIYTVFRIFAFISITFLFFQSSIEVQKSEAPTTKSFALINNKPDNEELTDELRENYDRLLTVVFQMIIAINPEYKCATYMFDPASGGLVLQKSTFKEFPENI</sequence>
<evidence type="ECO:0000256" key="1">
    <source>
        <dbReference type="SAM" id="Phobius"/>
    </source>
</evidence>
<dbReference type="AlphaFoldDB" id="A0A382LGQ9"/>
<dbReference type="EMBL" id="UINC01087043">
    <property type="protein sequence ID" value="SVC36054.1"/>
    <property type="molecule type" value="Genomic_DNA"/>
</dbReference>
<proteinExistence type="predicted"/>
<feature type="non-terminal residue" evidence="2">
    <location>
        <position position="111"/>
    </location>
</feature>
<evidence type="ECO:0000313" key="2">
    <source>
        <dbReference type="EMBL" id="SVC36054.1"/>
    </source>
</evidence>